<evidence type="ECO:0000313" key="1">
    <source>
        <dbReference type="EMBL" id="GFA66373.1"/>
    </source>
</evidence>
<sequence>MIDQFLKRQAYIDPESPINVMSKLNYYWIMSEGFKLKRKPSNPEKIINFIGRIKGLKVSVGLFTYECDFVMLEDITSAID</sequence>
<comment type="caution">
    <text evidence="1">The sequence shown here is derived from an EMBL/GenBank/DDBJ whole genome shotgun (WGS) entry which is preliminary data.</text>
</comment>
<gene>
    <name evidence="1" type="ORF">Tci_638345</name>
</gene>
<organism evidence="1">
    <name type="scientific">Tanacetum cinerariifolium</name>
    <name type="common">Dalmatian daisy</name>
    <name type="synonym">Chrysanthemum cinerariifolium</name>
    <dbReference type="NCBI Taxonomy" id="118510"/>
    <lineage>
        <taxon>Eukaryota</taxon>
        <taxon>Viridiplantae</taxon>
        <taxon>Streptophyta</taxon>
        <taxon>Embryophyta</taxon>
        <taxon>Tracheophyta</taxon>
        <taxon>Spermatophyta</taxon>
        <taxon>Magnoliopsida</taxon>
        <taxon>eudicotyledons</taxon>
        <taxon>Gunneridae</taxon>
        <taxon>Pentapetalae</taxon>
        <taxon>asterids</taxon>
        <taxon>campanulids</taxon>
        <taxon>Asterales</taxon>
        <taxon>Asteraceae</taxon>
        <taxon>Asteroideae</taxon>
        <taxon>Anthemideae</taxon>
        <taxon>Anthemidinae</taxon>
        <taxon>Tanacetum</taxon>
    </lineage>
</organism>
<name>A0A699JYM6_TANCI</name>
<dbReference type="AlphaFoldDB" id="A0A699JYM6"/>
<proteinExistence type="predicted"/>
<reference evidence="1" key="1">
    <citation type="journal article" date="2019" name="Sci. Rep.">
        <title>Draft genome of Tanacetum cinerariifolium, the natural source of mosquito coil.</title>
        <authorList>
            <person name="Yamashiro T."/>
            <person name="Shiraishi A."/>
            <person name="Satake H."/>
            <person name="Nakayama K."/>
        </authorList>
    </citation>
    <scope>NUCLEOTIDE SEQUENCE</scope>
</reference>
<protein>
    <submittedName>
        <fullName evidence="1">MAK10-like protein</fullName>
    </submittedName>
</protein>
<dbReference type="EMBL" id="BKCJ010464541">
    <property type="protein sequence ID" value="GFA66373.1"/>
    <property type="molecule type" value="Genomic_DNA"/>
</dbReference>
<feature type="non-terminal residue" evidence="1">
    <location>
        <position position="80"/>
    </location>
</feature>
<accession>A0A699JYM6</accession>